<reference evidence="7" key="1">
    <citation type="submission" date="2010-11" db="EMBL/GenBank/DDBJ databases">
        <title>The genome sequence of Microbotryum violaceum strain p1A1 Lamole.</title>
        <authorList>
            <person name="Cuomo C."/>
            <person name="Perlin M."/>
            <person name="Young S.K."/>
            <person name="Zeng Q."/>
            <person name="Gargeya S."/>
            <person name="Alvarado L."/>
            <person name="Berlin A."/>
            <person name="Chapman S.B."/>
            <person name="Chen Z."/>
            <person name="Freedman E."/>
            <person name="Gellesch M."/>
            <person name="Goldberg J."/>
            <person name="Griggs A."/>
            <person name="Gujja S."/>
            <person name="Heilman E."/>
            <person name="Heiman D."/>
            <person name="Howarth C."/>
            <person name="Mehta T."/>
            <person name="Neiman D."/>
            <person name="Pearson M."/>
            <person name="Roberts A."/>
            <person name="Saif S."/>
            <person name="Shea T."/>
            <person name="Shenoy N."/>
            <person name="Sisk P."/>
            <person name="Stolte C."/>
            <person name="Sykes S."/>
            <person name="White J."/>
            <person name="Yandava C."/>
            <person name="Haas B."/>
            <person name="Nusbaum C."/>
            <person name="Birren B."/>
        </authorList>
    </citation>
    <scope>NUCLEOTIDE SEQUENCE [LARGE SCALE GENOMIC DNA]</scope>
    <source>
        <strain evidence="7">p1A1 Lamole</strain>
    </source>
</reference>
<evidence type="ECO:0000313" key="6">
    <source>
        <dbReference type="EnsemblFungi" id="MVLG_01264T0"/>
    </source>
</evidence>
<dbReference type="Pfam" id="PF00307">
    <property type="entry name" value="CH"/>
    <property type="match status" value="1"/>
</dbReference>
<dbReference type="InterPro" id="IPR000593">
    <property type="entry name" value="RasGAP_C"/>
</dbReference>
<evidence type="ECO:0000259" key="4">
    <source>
        <dbReference type="PROSITE" id="PS50021"/>
    </source>
</evidence>
<keyword evidence="7" id="KW-1185">Reference proteome</keyword>
<feature type="compositionally biased region" description="Low complexity" evidence="2">
    <location>
        <begin position="349"/>
        <end position="360"/>
    </location>
</feature>
<dbReference type="SUPFAM" id="SSF48350">
    <property type="entry name" value="GTPase activation domain, GAP"/>
    <property type="match status" value="1"/>
</dbReference>
<dbReference type="SMART" id="SM00323">
    <property type="entry name" value="RasGAP"/>
    <property type="match status" value="1"/>
</dbReference>
<dbReference type="OrthoDB" id="775356at2759"/>
<dbReference type="EMBL" id="AEIJ01000110">
    <property type="status" value="NOT_ANNOTATED_CDS"/>
    <property type="molecule type" value="Genomic_DNA"/>
</dbReference>
<dbReference type="InterPro" id="IPR036872">
    <property type="entry name" value="CH_dom_sf"/>
</dbReference>
<dbReference type="Proteomes" id="UP000017200">
    <property type="component" value="Unassembled WGS sequence"/>
</dbReference>
<reference evidence="6" key="4">
    <citation type="submission" date="2015-06" db="UniProtKB">
        <authorList>
            <consortium name="EnsemblFungi"/>
        </authorList>
    </citation>
    <scope>IDENTIFICATION</scope>
</reference>
<organism evidence="5">
    <name type="scientific">Microbotryum lychnidis-dioicae (strain p1A1 Lamole / MvSl-1064)</name>
    <name type="common">Anther smut fungus</name>
    <dbReference type="NCBI Taxonomy" id="683840"/>
    <lineage>
        <taxon>Eukaryota</taxon>
        <taxon>Fungi</taxon>
        <taxon>Dikarya</taxon>
        <taxon>Basidiomycota</taxon>
        <taxon>Pucciniomycotina</taxon>
        <taxon>Microbotryomycetes</taxon>
        <taxon>Microbotryales</taxon>
        <taxon>Microbotryaceae</taxon>
        <taxon>Microbotryum</taxon>
    </lineage>
</organism>
<dbReference type="HOGENOM" id="CLU_000972_1_0_1"/>
<proteinExistence type="predicted"/>
<dbReference type="PROSITE" id="PS50018">
    <property type="entry name" value="RAS_GTPASE_ACTIV_2"/>
    <property type="match status" value="1"/>
</dbReference>
<keyword evidence="1" id="KW-0175">Coiled coil</keyword>
<feature type="domain" description="Calponin-homology (CH)" evidence="4">
    <location>
        <begin position="406"/>
        <end position="522"/>
    </location>
</feature>
<dbReference type="GO" id="GO:0110085">
    <property type="term" value="C:mitotic actomyosin contractile ring"/>
    <property type="evidence" value="ECO:0007669"/>
    <property type="project" value="TreeGrafter"/>
</dbReference>
<dbReference type="GO" id="GO:0005096">
    <property type="term" value="F:GTPase activator activity"/>
    <property type="evidence" value="ECO:0007669"/>
    <property type="project" value="TreeGrafter"/>
</dbReference>
<dbReference type="SMART" id="SM00033">
    <property type="entry name" value="CH"/>
    <property type="match status" value="1"/>
</dbReference>
<name>U5H1K9_USTV1</name>
<evidence type="ECO:0000256" key="2">
    <source>
        <dbReference type="SAM" id="MobiDB-lite"/>
    </source>
</evidence>
<feature type="domain" description="Ras-GAP" evidence="3">
    <location>
        <begin position="1033"/>
        <end position="1261"/>
    </location>
</feature>
<feature type="compositionally biased region" description="Low complexity" evidence="2">
    <location>
        <begin position="368"/>
        <end position="383"/>
    </location>
</feature>
<dbReference type="InterPro" id="IPR008936">
    <property type="entry name" value="Rho_GTPase_activation_prot"/>
</dbReference>
<feature type="region of interest" description="Disordered" evidence="2">
    <location>
        <begin position="61"/>
        <end position="81"/>
    </location>
</feature>
<dbReference type="FunCoup" id="U5H1K9">
    <property type="interactions" value="144"/>
</dbReference>
<feature type="compositionally biased region" description="Low complexity" evidence="2">
    <location>
        <begin position="64"/>
        <end position="80"/>
    </location>
</feature>
<dbReference type="PANTHER" id="PTHR14149:SF14">
    <property type="entry name" value="CALPONIN-HOMOLOGY (CH) DOMAIN-CONTAINING PROTEIN"/>
    <property type="match status" value="1"/>
</dbReference>
<dbReference type="InterPro" id="IPR001715">
    <property type="entry name" value="CH_dom"/>
</dbReference>
<dbReference type="EnsemblFungi" id="MVLG_01264T0">
    <property type="protein sequence ID" value="MVLG_01264T0"/>
    <property type="gene ID" value="MVLG_01264"/>
</dbReference>
<evidence type="ECO:0000259" key="3">
    <source>
        <dbReference type="PROSITE" id="PS50018"/>
    </source>
</evidence>
<dbReference type="SMART" id="SM00015">
    <property type="entry name" value="IQ"/>
    <property type="match status" value="5"/>
</dbReference>
<dbReference type="Pfam" id="PF03836">
    <property type="entry name" value="RasGAP_C"/>
    <property type="match status" value="1"/>
</dbReference>
<gene>
    <name evidence="5" type="ORF">MVLG_01264</name>
</gene>
<feature type="coiled-coil region" evidence="1">
    <location>
        <begin position="610"/>
        <end position="704"/>
    </location>
</feature>
<dbReference type="PANTHER" id="PTHR14149">
    <property type="entry name" value="RAS GTPASE-ACTIVATING PROTEIN WITH IQ MOTIF"/>
    <property type="match status" value="1"/>
</dbReference>
<feature type="coiled-coil region" evidence="1">
    <location>
        <begin position="913"/>
        <end position="947"/>
    </location>
</feature>
<feature type="compositionally biased region" description="Polar residues" evidence="2">
    <location>
        <begin position="182"/>
        <end position="222"/>
    </location>
</feature>
<dbReference type="GO" id="GO:1903479">
    <property type="term" value="P:mitotic actomyosin contractile ring assembly actin filament organization"/>
    <property type="evidence" value="ECO:0007669"/>
    <property type="project" value="TreeGrafter"/>
</dbReference>
<dbReference type="Gene3D" id="1.10.418.10">
    <property type="entry name" value="Calponin-like domain"/>
    <property type="match status" value="1"/>
</dbReference>
<feature type="region of interest" description="Disordered" evidence="2">
    <location>
        <begin position="563"/>
        <end position="582"/>
    </location>
</feature>
<dbReference type="Pfam" id="PF00616">
    <property type="entry name" value="RasGAP"/>
    <property type="match status" value="1"/>
</dbReference>
<reference evidence="5 7" key="3">
    <citation type="journal article" date="2015" name="BMC Genomics">
        <title>Sex and parasites: genomic and transcriptomic analysis of Microbotryum lychnidis-dioicae, the biotrophic and plant-castrating anther smut fungus.</title>
        <authorList>
            <person name="Perlin M.H."/>
            <person name="Amselem J."/>
            <person name="Fontanillas E."/>
            <person name="Toh S.S."/>
            <person name="Chen Z."/>
            <person name="Goldberg J."/>
            <person name="Duplessis S."/>
            <person name="Henrissat B."/>
            <person name="Young S."/>
            <person name="Zeng Q."/>
            <person name="Aguileta G."/>
            <person name="Petit E."/>
            <person name="Badouin H."/>
            <person name="Andrews J."/>
            <person name="Razeeq D."/>
            <person name="Gabaldon T."/>
            <person name="Quesneville H."/>
            <person name="Giraud T."/>
            <person name="Hood M.E."/>
            <person name="Schultz D.J."/>
            <person name="Cuomo C.A."/>
        </authorList>
    </citation>
    <scope>NUCLEOTIDE SEQUENCE [LARGE SCALE GENOMIC DNA]</scope>
    <source>
        <strain evidence="7">p1A1 Lamole</strain>
        <strain evidence="5">P1A1 Lamole</strain>
    </source>
</reference>
<dbReference type="SUPFAM" id="SSF143885">
    <property type="entry name" value="RGC domain-like"/>
    <property type="match status" value="1"/>
</dbReference>
<dbReference type="InParanoid" id="U5H1K9"/>
<protein>
    <submittedName>
        <fullName evidence="5 6">Uncharacterized protein</fullName>
    </submittedName>
</protein>
<dbReference type="GO" id="GO:0005516">
    <property type="term" value="F:calmodulin binding"/>
    <property type="evidence" value="ECO:0007669"/>
    <property type="project" value="TreeGrafter"/>
</dbReference>
<sequence length="1680" mass="187742">MSLDVRNKEEPTRAACGQGHTKDMATECLSFLRRFCHLEGGPGPSLPDRVHQMYEVTSIDLDRSPSLSSQSSGASSVSSSAPITPAFATLSSFPSSRYPHSSKAHQNSISAAKDALSNLTNIRLTGPSVRGTPTSLGRSGSAAAGSPWSAGHRATMSLDTKTMHKSPSSRMGLMGRSEDEPLSSQSGLGRTSPSQVLGNGTSSPSQYSSTRMSGSPTRTSPTWMPLPHSPASPTRSFDHMQHSPGKVNPSIFSTRAESPGPAAQLRNASPDALGRVGSIRGAFDGSGSIASTSNSPRALGHRRAMTLPHNGVLGPNGLPQVATELIGAGEVAGLPGRVRLSRPAHASSPFAPSAVFSSSHGLSQQAGSSPRSAAAMSPSMTSPHLLSQSAKAIDGQRRNLALYEYLCRVRETQEWLEACITTRPADAGPLWSGDNVNEFEQSLRDGYALAHLARSLGSDACKGPIYNDPVRHFRHTANLAIFFRFIHEVELPDNFHFETVDCYDGKNLPKVIYCIHALSAWLHRRGITAGMQSLNGRVEFTEEELAQGAKGLDGVRMPNFSGIDKALNKTQGGPPPETERQRTDRLLGERIDNILGLQAQARGVLARNKAERLAHQLMVEERRRQEEAEEAARRQEAEERRQREWEAAERLRMEREAEEAERRRIRAEEEAERRRVLAEEEAERRRIEEEEEEERRHIAEVKAAAPALLAFQAVARGVIARRGLLDRIRHMRSAENFVAAAQAHARGWLARTAYARRKRLVQRVEVVRATNAFQSHARGLLERRKRETQRQQVGFVAPCLIGLTAQARGYVGRNKFLAWREHMYAHEDSVIIPLQAILRGALVRRRYDDKRRQLYDADDRGLFARMQARIRSARQEDQYRQLRMGTNVPISTLKNFIRLLDDSEFDYNGDMMVEALRKELVAAIKEAQDLEDDVKDLDTKIALLVKNKITHEVARAQRAGGGGGLAPLRKASLLAAAKDPFATDALDRSTQRKLELYQQLFWHLQTSPIYLARLFANMQRLGLSDKVIRAIESTTFVIFGYAQAQREEFLLLKLFQRSIQEELHFLPSIAAFVRGQPIFARLFLQYGRGAAQRQYLTNALGPQIHEVMQRAGLDLRTDPIEIYKAKLSAEEDRTGVPPARPADVDYLGAISDRDTREEFGRHLVALRRNTDTFLQAFYDSTRSMPYGIRYVAREVHQALHARFPDEPAQEHLRVAGHIVFYRFLQPAILAPETFGIVEGVMTPRQRQNLSEVCKLLNQISVGRLFGEDQPHLQPMNDYIGACVQDFSRWITDLINVEDAELHFHSDAYVDAVAAHRPVIYISPNDIYSTHGIIAENLDVVAPEPHDPLKAIIEELGGAPASSTGELNRARADTVPLTLMTRLMTQEDPDAPSKALFASVKRRVCAMLKVKSGTDLEQLLTQEVTIDDEDTWALVVREELEEERRQAQLQRRQIIAPLDDTRKLTFHQLVMATLRDVVALRRTDVISSEDKYQAILNAIASDIRSKHHRRVQRANELSTMQATLTSLRDKKRYLLEQTKSYHVYIDSSMASIQKKTKKRLVLPWSSQASHQRNLERAGKSYKFGSHFYTAQKLYDKGVLLSIDQYSPRQFEEISLTLSSNELGKFEIAVLYKDTTVKAVEVKLEDLLESQFVGKQTVEIGGVAKANLGMLVDLINHKFYAS</sequence>
<evidence type="ECO:0000313" key="5">
    <source>
        <dbReference type="EMBL" id="KDE08483.1"/>
    </source>
</evidence>
<dbReference type="Gene3D" id="1.10.506.10">
    <property type="entry name" value="GTPase Activation - p120gap, domain 1"/>
    <property type="match status" value="1"/>
</dbReference>
<dbReference type="CDD" id="cd21206">
    <property type="entry name" value="CH_IQGAP"/>
    <property type="match status" value="1"/>
</dbReference>
<dbReference type="EMBL" id="GL541649">
    <property type="protein sequence ID" value="KDE08483.1"/>
    <property type="molecule type" value="Genomic_DNA"/>
</dbReference>
<dbReference type="PROSITE" id="PS50096">
    <property type="entry name" value="IQ"/>
    <property type="match status" value="4"/>
</dbReference>
<dbReference type="GO" id="GO:0051015">
    <property type="term" value="F:actin filament binding"/>
    <property type="evidence" value="ECO:0007669"/>
    <property type="project" value="TreeGrafter"/>
</dbReference>
<feature type="region of interest" description="Disordered" evidence="2">
    <location>
        <begin position="123"/>
        <end position="268"/>
    </location>
</feature>
<accession>U5H1K9</accession>
<feature type="compositionally biased region" description="Polar residues" evidence="2">
    <location>
        <begin position="157"/>
        <end position="169"/>
    </location>
</feature>
<feature type="compositionally biased region" description="Low complexity" evidence="2">
    <location>
        <begin position="137"/>
        <end position="151"/>
    </location>
</feature>
<dbReference type="STRING" id="683840.U5H1K9"/>
<dbReference type="SUPFAM" id="SSF47576">
    <property type="entry name" value="Calponin-homology domain, CH-domain"/>
    <property type="match status" value="1"/>
</dbReference>
<feature type="region of interest" description="Disordered" evidence="2">
    <location>
        <begin position="349"/>
        <end position="388"/>
    </location>
</feature>
<dbReference type="PROSITE" id="PS50021">
    <property type="entry name" value="CH"/>
    <property type="match status" value="1"/>
</dbReference>
<dbReference type="OMA" id="KGVLVHW"/>
<dbReference type="InterPro" id="IPR001936">
    <property type="entry name" value="RasGAP_dom"/>
</dbReference>
<evidence type="ECO:0000313" key="7">
    <source>
        <dbReference type="Proteomes" id="UP000017200"/>
    </source>
</evidence>
<evidence type="ECO:0000256" key="1">
    <source>
        <dbReference type="SAM" id="Coils"/>
    </source>
</evidence>
<dbReference type="InterPro" id="IPR000048">
    <property type="entry name" value="IQ_motif_EF-hand-BS"/>
</dbReference>
<reference evidence="5" key="2">
    <citation type="submission" date="2010-11" db="EMBL/GenBank/DDBJ databases">
        <authorList>
            <consortium name="The Broad Institute Genome Sequencing Platform"/>
            <person name="Earl A."/>
            <person name="Ward D."/>
            <person name="Feldgarden M."/>
            <person name="Gevers D."/>
            <person name="Butler R."/>
            <person name="Young S.K."/>
            <person name="Zeng Q."/>
            <person name="Gargeya S."/>
            <person name="Fitzgerald M."/>
            <person name="Haas B."/>
            <person name="Abouelleil A."/>
            <person name="Alvarado L."/>
            <person name="Arachchi H.M."/>
            <person name="Berlin A."/>
            <person name="Brown A."/>
            <person name="Chapman S.B."/>
            <person name="Chen Z."/>
            <person name="Dunbar C."/>
            <person name="Freedman E."/>
            <person name="Gearin G."/>
            <person name="Gellesch M."/>
            <person name="Goldberg J."/>
            <person name="Griggs A."/>
            <person name="Gujja S."/>
            <person name="Heilman E."/>
            <person name="Heiman D."/>
            <person name="Howarth C."/>
            <person name="Larson L."/>
            <person name="Lui A."/>
            <person name="MacDonald P.J.P."/>
            <person name="Mehta T."/>
            <person name="Montmayeur A."/>
            <person name="Murphy C."/>
            <person name="Neiman D."/>
            <person name="Pearson M."/>
            <person name="Priest M."/>
            <person name="Roberts A."/>
            <person name="Saif S."/>
            <person name="Shea T."/>
            <person name="Shenoy N."/>
            <person name="Sisk P."/>
            <person name="Stolte C."/>
            <person name="Sykes S."/>
            <person name="White J."/>
            <person name="Yandava C."/>
            <person name="Wortman J."/>
            <person name="Nusbaum C."/>
            <person name="Birren B."/>
        </authorList>
    </citation>
    <scope>NUCLEOTIDE SEQUENCE</scope>
    <source>
        <strain evidence="5">P1A1 Lamole</strain>
    </source>
</reference>